<reference evidence="1 2" key="1">
    <citation type="submission" date="2019-05" db="EMBL/GenBank/DDBJ databases">
        <title>Mikania micrantha, genome provides insights into the molecular mechanism of rapid growth.</title>
        <authorList>
            <person name="Liu B."/>
        </authorList>
    </citation>
    <scope>NUCLEOTIDE SEQUENCE [LARGE SCALE GENOMIC DNA]</scope>
    <source>
        <strain evidence="1">NLD-2019</strain>
        <tissue evidence="1">Leaf</tissue>
    </source>
</reference>
<dbReference type="Proteomes" id="UP000326396">
    <property type="component" value="Linkage Group LG2"/>
</dbReference>
<proteinExistence type="predicted"/>
<dbReference type="AlphaFoldDB" id="A0A5N6NDW4"/>
<evidence type="ECO:0000313" key="1">
    <source>
        <dbReference type="EMBL" id="KAD4585974.1"/>
    </source>
</evidence>
<sequence>MFADADQTLIQLCKFNIKLKPSKCAFGVMEGKFLGVIVTKEVLQANPEKIESQNKKADVLSKSAFSFEDPVKEISVDELQKLTIEMETINTLQGGRLT</sequence>
<organism evidence="1 2">
    <name type="scientific">Mikania micrantha</name>
    <name type="common">bitter vine</name>
    <dbReference type="NCBI Taxonomy" id="192012"/>
    <lineage>
        <taxon>Eukaryota</taxon>
        <taxon>Viridiplantae</taxon>
        <taxon>Streptophyta</taxon>
        <taxon>Embryophyta</taxon>
        <taxon>Tracheophyta</taxon>
        <taxon>Spermatophyta</taxon>
        <taxon>Magnoliopsida</taxon>
        <taxon>eudicotyledons</taxon>
        <taxon>Gunneridae</taxon>
        <taxon>Pentapetalae</taxon>
        <taxon>asterids</taxon>
        <taxon>campanulids</taxon>
        <taxon>Asterales</taxon>
        <taxon>Asteraceae</taxon>
        <taxon>Asteroideae</taxon>
        <taxon>Heliantheae alliance</taxon>
        <taxon>Eupatorieae</taxon>
        <taxon>Mikania</taxon>
    </lineage>
</organism>
<name>A0A5N6NDW4_9ASTR</name>
<accession>A0A5N6NDW4</accession>
<dbReference type="InterPro" id="IPR043128">
    <property type="entry name" value="Rev_trsase/Diguanyl_cyclase"/>
</dbReference>
<dbReference type="Gene3D" id="3.30.70.270">
    <property type="match status" value="1"/>
</dbReference>
<protein>
    <recommendedName>
        <fullName evidence="3">Reverse transcriptase domain-containing protein</fullName>
    </recommendedName>
</protein>
<comment type="caution">
    <text evidence="1">The sequence shown here is derived from an EMBL/GenBank/DDBJ whole genome shotgun (WGS) entry which is preliminary data.</text>
</comment>
<dbReference type="EMBL" id="SZYD01000012">
    <property type="protein sequence ID" value="KAD4585974.1"/>
    <property type="molecule type" value="Genomic_DNA"/>
</dbReference>
<evidence type="ECO:0008006" key="3">
    <source>
        <dbReference type="Google" id="ProtNLM"/>
    </source>
</evidence>
<keyword evidence="2" id="KW-1185">Reference proteome</keyword>
<dbReference type="InterPro" id="IPR043502">
    <property type="entry name" value="DNA/RNA_pol_sf"/>
</dbReference>
<evidence type="ECO:0000313" key="2">
    <source>
        <dbReference type="Proteomes" id="UP000326396"/>
    </source>
</evidence>
<dbReference type="SUPFAM" id="SSF56672">
    <property type="entry name" value="DNA/RNA polymerases"/>
    <property type="match status" value="1"/>
</dbReference>
<gene>
    <name evidence="1" type="ORF">E3N88_23575</name>
</gene>